<dbReference type="AlphaFoldDB" id="A0A816Z1W3"/>
<feature type="transmembrane region" description="Helical" evidence="2">
    <location>
        <begin position="159"/>
        <end position="180"/>
    </location>
</feature>
<dbReference type="GO" id="GO:0034220">
    <property type="term" value="P:monoatomic ion transmembrane transport"/>
    <property type="evidence" value="ECO:0007669"/>
    <property type="project" value="UniProtKB-KW"/>
</dbReference>
<name>A0A816Z1W3_BRANA</name>
<keyword evidence="2" id="KW-1133">Transmembrane helix</keyword>
<dbReference type="GO" id="GO:0016020">
    <property type="term" value="C:membrane"/>
    <property type="evidence" value="ECO:0007669"/>
    <property type="project" value="UniProtKB-SubCell"/>
</dbReference>
<dbReference type="GO" id="GO:0030552">
    <property type="term" value="F:cAMP binding"/>
    <property type="evidence" value="ECO:0007669"/>
    <property type="project" value="UniProtKB-KW"/>
</dbReference>
<accession>A0A816Z1W3</accession>
<evidence type="ECO:0000313" key="4">
    <source>
        <dbReference type="EMBL" id="CAF2172726.1"/>
    </source>
</evidence>
<dbReference type="EMBL" id="HG994361">
    <property type="protein sequence ID" value="CAF2172726.1"/>
    <property type="molecule type" value="Genomic_DNA"/>
</dbReference>
<keyword evidence="1" id="KW-0406">Ion transport</keyword>
<gene>
    <name evidence="4" type="ORF">DARMORV10_A07P23870.1</name>
</gene>
<organism evidence="4">
    <name type="scientific">Brassica napus</name>
    <name type="common">Rape</name>
    <dbReference type="NCBI Taxonomy" id="3708"/>
    <lineage>
        <taxon>Eukaryota</taxon>
        <taxon>Viridiplantae</taxon>
        <taxon>Streptophyta</taxon>
        <taxon>Embryophyta</taxon>
        <taxon>Tracheophyta</taxon>
        <taxon>Spermatophyta</taxon>
        <taxon>Magnoliopsida</taxon>
        <taxon>eudicotyledons</taxon>
        <taxon>Gunneridae</taxon>
        <taxon>Pentapetalae</taxon>
        <taxon>rosids</taxon>
        <taxon>malvids</taxon>
        <taxon>Brassicales</taxon>
        <taxon>Brassicaceae</taxon>
        <taxon>Brassiceae</taxon>
        <taxon>Brassica</taxon>
    </lineage>
</organism>
<reference evidence="4" key="1">
    <citation type="submission" date="2021-01" db="EMBL/GenBank/DDBJ databases">
        <authorList>
            <consortium name="Genoscope - CEA"/>
            <person name="William W."/>
        </authorList>
    </citation>
    <scope>NUCLEOTIDE SEQUENCE</scope>
</reference>
<keyword evidence="1" id="KW-0813">Transport</keyword>
<feature type="transmembrane region" description="Helical" evidence="2">
    <location>
        <begin position="192"/>
        <end position="216"/>
    </location>
</feature>
<protein>
    <submittedName>
        <fullName evidence="4">(rape) hypothetical protein</fullName>
    </submittedName>
</protein>
<evidence type="ECO:0000256" key="2">
    <source>
        <dbReference type="SAM" id="Phobius"/>
    </source>
</evidence>
<sequence>MTLPKCFHLYLSLLAATATVLIAVADAQAGGQVLQAELWCVAKNNAEDSSLQTAIDWAFFLQQYQLPVPCTAQQETLECITVGEKSGNSGYLEGGLVSIEREATEWTSFCFTSSLSEKRFDRGNVVMRPSTLSIKSVIRGWLEKTFRKMTSLENWRKTVLFVCVLALAVDPLFFFIPVIDSHKFCFTLDKKLGVAVCVLRTLIDVFYVIHFIFHFITELVAPRSRASLRGELVVHSKAIRKRLFFFYF</sequence>
<dbReference type="PANTHER" id="PTHR45651:SF33">
    <property type="entry name" value="CYCLIC NUCLEOTIDE-GATED ION CHANNEL 12-RELATED"/>
    <property type="match status" value="1"/>
</dbReference>
<feature type="signal peptide" evidence="3">
    <location>
        <begin position="1"/>
        <end position="27"/>
    </location>
</feature>
<evidence type="ECO:0000256" key="1">
    <source>
        <dbReference type="ARBA" id="ARBA00023303"/>
    </source>
</evidence>
<dbReference type="Proteomes" id="UP001295469">
    <property type="component" value="Chromosome A07"/>
</dbReference>
<evidence type="ECO:0000256" key="3">
    <source>
        <dbReference type="SAM" id="SignalP"/>
    </source>
</evidence>
<keyword evidence="2" id="KW-0812">Transmembrane</keyword>
<dbReference type="PANTHER" id="PTHR45651">
    <property type="entry name" value="CYCLIC NUCLEOTIDE-GATED ION CHANNEL 15-RELATED-RELATED"/>
    <property type="match status" value="1"/>
</dbReference>
<proteinExistence type="predicted"/>
<feature type="chain" id="PRO_5032401240" evidence="3">
    <location>
        <begin position="28"/>
        <end position="248"/>
    </location>
</feature>
<keyword evidence="3" id="KW-0732">Signal</keyword>
<keyword evidence="1" id="KW-0407">Ion channel</keyword>
<keyword evidence="2" id="KW-0472">Membrane</keyword>